<evidence type="ECO:0000259" key="7">
    <source>
        <dbReference type="Pfam" id="PF00905"/>
    </source>
</evidence>
<evidence type="ECO:0000256" key="1">
    <source>
        <dbReference type="ARBA" id="ARBA00001526"/>
    </source>
</evidence>
<dbReference type="GO" id="GO:0008800">
    <property type="term" value="F:beta-lactamase activity"/>
    <property type="evidence" value="ECO:0007669"/>
    <property type="project" value="UniProtKB-EC"/>
</dbReference>
<comment type="catalytic activity">
    <reaction evidence="1">
        <text>a beta-lactam + H2O = a substituted beta-amino acid</text>
        <dbReference type="Rhea" id="RHEA:20401"/>
        <dbReference type="ChEBI" id="CHEBI:15377"/>
        <dbReference type="ChEBI" id="CHEBI:35627"/>
        <dbReference type="ChEBI" id="CHEBI:140347"/>
        <dbReference type="EC" id="3.5.2.6"/>
    </reaction>
</comment>
<dbReference type="AlphaFoldDB" id="A0A6P1MQW9"/>
<keyword evidence="5 8" id="KW-0378">Hydrolase</keyword>
<dbReference type="Proteomes" id="UP000463883">
    <property type="component" value="Chromosome"/>
</dbReference>
<dbReference type="RefSeq" id="WP_162363160.1">
    <property type="nucleotide sequence ID" value="NZ_CP047591.1"/>
</dbReference>
<feature type="domain" description="Penicillin-binding protein transpeptidase" evidence="7">
    <location>
        <begin position="57"/>
        <end position="280"/>
    </location>
</feature>
<dbReference type="InterPro" id="IPR012338">
    <property type="entry name" value="Beta-lactam/transpept-like"/>
</dbReference>
<organism evidence="8 9">
    <name type="scientific">Aminipila terrae</name>
    <dbReference type="NCBI Taxonomy" id="2697030"/>
    <lineage>
        <taxon>Bacteria</taxon>
        <taxon>Bacillati</taxon>
        <taxon>Bacillota</taxon>
        <taxon>Clostridia</taxon>
        <taxon>Peptostreptococcales</taxon>
        <taxon>Anaerovoracaceae</taxon>
        <taxon>Aminipila</taxon>
    </lineage>
</organism>
<dbReference type="GO" id="GO:0008658">
    <property type="term" value="F:penicillin binding"/>
    <property type="evidence" value="ECO:0007669"/>
    <property type="project" value="InterPro"/>
</dbReference>
<dbReference type="PANTHER" id="PTHR30627">
    <property type="entry name" value="PEPTIDOGLYCAN D,D-TRANSPEPTIDASE"/>
    <property type="match status" value="1"/>
</dbReference>
<dbReference type="EC" id="3.5.2.6" evidence="3"/>
<dbReference type="GO" id="GO:0005886">
    <property type="term" value="C:plasma membrane"/>
    <property type="evidence" value="ECO:0007669"/>
    <property type="project" value="TreeGrafter"/>
</dbReference>
<dbReference type="Pfam" id="PF00905">
    <property type="entry name" value="Transpeptidase"/>
    <property type="match status" value="1"/>
</dbReference>
<evidence type="ECO:0000256" key="5">
    <source>
        <dbReference type="ARBA" id="ARBA00022801"/>
    </source>
</evidence>
<evidence type="ECO:0000256" key="2">
    <source>
        <dbReference type="ARBA" id="ARBA00007898"/>
    </source>
</evidence>
<evidence type="ECO:0000313" key="8">
    <source>
        <dbReference type="EMBL" id="QHI73395.1"/>
    </source>
</evidence>
<keyword evidence="6" id="KW-0046">Antibiotic resistance</keyword>
<dbReference type="Gene3D" id="3.40.710.10">
    <property type="entry name" value="DD-peptidase/beta-lactamase superfamily"/>
    <property type="match status" value="1"/>
</dbReference>
<dbReference type="InterPro" id="IPR001460">
    <property type="entry name" value="PCN-bd_Tpept"/>
</dbReference>
<proteinExistence type="inferred from homology"/>
<reference evidence="8 9" key="1">
    <citation type="submission" date="2020-01" db="EMBL/GenBank/DDBJ databases">
        <title>Genomic analysis of Aminipila sp. CBA3637.</title>
        <authorList>
            <person name="Kim Y.B."/>
            <person name="Roh S.W."/>
        </authorList>
    </citation>
    <scope>NUCLEOTIDE SEQUENCE [LARGE SCALE GENOMIC DNA]</scope>
    <source>
        <strain evidence="8 9">CBA3637</strain>
    </source>
</reference>
<evidence type="ECO:0000256" key="3">
    <source>
        <dbReference type="ARBA" id="ARBA00012865"/>
    </source>
</evidence>
<protein>
    <recommendedName>
        <fullName evidence="3">beta-lactamase</fullName>
        <ecNumber evidence="3">3.5.2.6</ecNumber>
    </recommendedName>
</protein>
<evidence type="ECO:0000256" key="4">
    <source>
        <dbReference type="ARBA" id="ARBA00022729"/>
    </source>
</evidence>
<dbReference type="GO" id="GO:0046677">
    <property type="term" value="P:response to antibiotic"/>
    <property type="evidence" value="ECO:0007669"/>
    <property type="project" value="UniProtKB-KW"/>
</dbReference>
<name>A0A6P1MQW9_9FIRM</name>
<comment type="similarity">
    <text evidence="2">Belongs to the class-D beta-lactamase family.</text>
</comment>
<dbReference type="PANTHER" id="PTHR30627:SF6">
    <property type="entry name" value="BETA-LACTAMASE YBXI-RELATED"/>
    <property type="match status" value="1"/>
</dbReference>
<accession>A0A6P1MQW9</accession>
<keyword evidence="4" id="KW-0732">Signal</keyword>
<keyword evidence="9" id="KW-1185">Reference proteome</keyword>
<evidence type="ECO:0000256" key="6">
    <source>
        <dbReference type="ARBA" id="ARBA00023251"/>
    </source>
</evidence>
<evidence type="ECO:0000313" key="9">
    <source>
        <dbReference type="Proteomes" id="UP000463883"/>
    </source>
</evidence>
<dbReference type="EMBL" id="CP047591">
    <property type="protein sequence ID" value="QHI73395.1"/>
    <property type="molecule type" value="Genomic_DNA"/>
</dbReference>
<sequence length="286" mass="31932">MKRIICSLLLIVLIVSLIGCGNTKPVHPDKTSPPPLGEKTSQEIVDYSQYFNGINGCAVFYNAQDKVYSLYNEDLCNIQSSPCSTFKIISTLMGLKNGIISSENSTMNYNGTTYPVKSWNENLTLKDAFQNSCVWYYRQIIDQVGKEEVQKELNELQYGNCDISQWEGSNVNPLPDLNGFWLDSSLKISPIEQVNILRSIFQGNTEYSQENISTLKNIMLAEKDTDLSVYGKTGTGTSGNAWFVGFCENNSAKYYFAVYLDDKNAQVSGQTAKEIAIKIINSSISK</sequence>
<dbReference type="SUPFAM" id="SSF56601">
    <property type="entry name" value="beta-lactamase/transpeptidase-like"/>
    <property type="match status" value="1"/>
</dbReference>
<gene>
    <name evidence="8" type="ORF">Ami3637_14340</name>
</gene>
<dbReference type="InterPro" id="IPR050515">
    <property type="entry name" value="Beta-lactam/transpept"/>
</dbReference>
<dbReference type="KEGG" id="amic:Ami3637_14340"/>
<dbReference type="GO" id="GO:0071555">
    <property type="term" value="P:cell wall organization"/>
    <property type="evidence" value="ECO:0007669"/>
    <property type="project" value="TreeGrafter"/>
</dbReference>
<dbReference type="PROSITE" id="PS51257">
    <property type="entry name" value="PROKAR_LIPOPROTEIN"/>
    <property type="match status" value="1"/>
</dbReference>